<dbReference type="RefSeq" id="WP_353947888.1">
    <property type="nucleotide sequence ID" value="NZ_CP159510.1"/>
</dbReference>
<dbReference type="Pfam" id="PF07943">
    <property type="entry name" value="PBP5_C"/>
    <property type="match status" value="1"/>
</dbReference>
<dbReference type="GO" id="GO:0006508">
    <property type="term" value="P:proteolysis"/>
    <property type="evidence" value="ECO:0007669"/>
    <property type="project" value="UniProtKB-KW"/>
</dbReference>
<evidence type="ECO:0000256" key="4">
    <source>
        <dbReference type="ARBA" id="ARBA00022645"/>
    </source>
</evidence>
<feature type="active site" description="Proton acceptor" evidence="12">
    <location>
        <position position="65"/>
    </location>
</feature>
<sequence>MNKTLFKAVVVLLCTAFCFTFFPGQARGAEPDVSAQSAVLMDQSTGRLLFNRNGEEKLPIASITKVMTAVLAIESGKMNQLVTVSSEAVKTEGSSLYLKSGEKISLRDLVYGLMLRSGNDASLAIAEAVGGSKQGFVLMMNEKAAELGMTDTHFMNPNGLEHPDHYSTAHDMAILTKYAMTDSAFRKITGTEIYRARATNKEEARSWLNKNKLLRQYKYTTGGKTGFTRAAGRTLISTASKKGMDLIVVTLNDGNDWRDHKNLYEWGFSEFTRTKLMDKGPVHAKVDPFYKGKLFVKSTIVLPLSVEEKRRIKKELILLRPPKRAKEWKPAQPAGRLLFKLNGRVVTSVPVYYKNQKKAKKKFWTLFGGFIEAAFTGRERPRR</sequence>
<evidence type="ECO:0000256" key="2">
    <source>
        <dbReference type="ARBA" id="ARBA00007164"/>
    </source>
</evidence>
<dbReference type="InterPro" id="IPR012907">
    <property type="entry name" value="Peptidase_S11_C"/>
</dbReference>
<evidence type="ECO:0000256" key="5">
    <source>
        <dbReference type="ARBA" id="ARBA00022670"/>
    </source>
</evidence>
<dbReference type="InterPro" id="IPR018044">
    <property type="entry name" value="Peptidase_S11"/>
</dbReference>
<keyword evidence="7 18" id="KW-0378">Hydrolase</keyword>
<dbReference type="GO" id="GO:0071555">
    <property type="term" value="P:cell wall organization"/>
    <property type="evidence" value="ECO:0007669"/>
    <property type="project" value="UniProtKB-KW"/>
</dbReference>
<evidence type="ECO:0000256" key="10">
    <source>
        <dbReference type="ARBA" id="ARBA00023316"/>
    </source>
</evidence>
<evidence type="ECO:0000259" key="17">
    <source>
        <dbReference type="Pfam" id="PF07943"/>
    </source>
</evidence>
<dbReference type="Pfam" id="PF00768">
    <property type="entry name" value="Peptidase_S11"/>
    <property type="match status" value="1"/>
</dbReference>
<evidence type="ECO:0000256" key="13">
    <source>
        <dbReference type="PIRSR" id="PIRSR618044-2"/>
    </source>
</evidence>
<evidence type="ECO:0000259" key="16">
    <source>
        <dbReference type="Pfam" id="PF00768"/>
    </source>
</evidence>
<gene>
    <name evidence="18" type="ORF">ABNN70_11700</name>
</gene>
<evidence type="ECO:0000256" key="15">
    <source>
        <dbReference type="SAM" id="SignalP"/>
    </source>
</evidence>
<dbReference type="PANTHER" id="PTHR21581">
    <property type="entry name" value="D-ALANYL-D-ALANINE CARBOXYPEPTIDASE"/>
    <property type="match status" value="1"/>
</dbReference>
<evidence type="ECO:0000256" key="8">
    <source>
        <dbReference type="ARBA" id="ARBA00022960"/>
    </source>
</evidence>
<protein>
    <recommendedName>
        <fullName evidence="3">serine-type D-Ala-D-Ala carboxypeptidase</fullName>
        <ecNumber evidence="3">3.4.16.4</ecNumber>
    </recommendedName>
</protein>
<reference evidence="18" key="1">
    <citation type="submission" date="2024-06" db="EMBL/GenBank/DDBJ databases">
        <authorList>
            <person name="Fan A."/>
            <person name="Zhang F.Y."/>
            <person name="Zhang L."/>
        </authorList>
    </citation>
    <scope>NUCLEOTIDE SEQUENCE</scope>
    <source>
        <strain evidence="18">Y61</strain>
    </source>
</reference>
<proteinExistence type="inferred from homology"/>
<evidence type="ECO:0000256" key="3">
    <source>
        <dbReference type="ARBA" id="ARBA00012448"/>
    </source>
</evidence>
<comment type="catalytic activity">
    <reaction evidence="11">
        <text>Preferential cleavage: (Ac)2-L-Lys-D-Ala-|-D-Ala. Also transpeptidation of peptidyl-alanyl moieties that are N-acyl substituents of D-alanine.</text>
        <dbReference type="EC" id="3.4.16.4"/>
    </reaction>
</comment>
<feature type="domain" description="Peptidase S11 D-alanyl-D-alanine carboxypeptidase A N-terminal" evidence="16">
    <location>
        <begin position="29"/>
        <end position="253"/>
    </location>
</feature>
<dbReference type="EMBL" id="CP159510">
    <property type="protein sequence ID" value="XCJ16331.1"/>
    <property type="molecule type" value="Genomic_DNA"/>
</dbReference>
<dbReference type="EC" id="3.4.16.4" evidence="3"/>
<name>A0AAU8IDM8_9BACL</name>
<dbReference type="GO" id="GO:0008360">
    <property type="term" value="P:regulation of cell shape"/>
    <property type="evidence" value="ECO:0007669"/>
    <property type="project" value="UniProtKB-KW"/>
</dbReference>
<dbReference type="GO" id="GO:0009252">
    <property type="term" value="P:peptidoglycan biosynthetic process"/>
    <property type="evidence" value="ECO:0007669"/>
    <property type="project" value="UniProtKB-KW"/>
</dbReference>
<dbReference type="Gene3D" id="2.30.140.30">
    <property type="match status" value="1"/>
</dbReference>
<feature type="active site" description="Acyl-ester intermediate" evidence="12">
    <location>
        <position position="62"/>
    </location>
</feature>
<dbReference type="InterPro" id="IPR001967">
    <property type="entry name" value="Peptidase_S11_N"/>
</dbReference>
<comment type="similarity">
    <text evidence="2 14">Belongs to the peptidase S11 family.</text>
</comment>
<comment type="pathway">
    <text evidence="1">Cell wall biogenesis; peptidoglycan biosynthesis.</text>
</comment>
<dbReference type="SUPFAM" id="SSF56601">
    <property type="entry name" value="beta-lactamase/transpeptidase-like"/>
    <property type="match status" value="1"/>
</dbReference>
<feature type="chain" id="PRO_5043616663" description="serine-type D-Ala-D-Ala carboxypeptidase" evidence="15">
    <location>
        <begin position="29"/>
        <end position="383"/>
    </location>
</feature>
<keyword evidence="4 18" id="KW-0121">Carboxypeptidase</keyword>
<evidence type="ECO:0000256" key="12">
    <source>
        <dbReference type="PIRSR" id="PIRSR618044-1"/>
    </source>
</evidence>
<dbReference type="GO" id="GO:0009002">
    <property type="term" value="F:serine-type D-Ala-D-Ala carboxypeptidase activity"/>
    <property type="evidence" value="ECO:0007669"/>
    <property type="project" value="UniProtKB-EC"/>
</dbReference>
<dbReference type="PRINTS" id="PR00725">
    <property type="entry name" value="DADACBPTASE1"/>
</dbReference>
<evidence type="ECO:0000313" key="18">
    <source>
        <dbReference type="EMBL" id="XCJ16331.1"/>
    </source>
</evidence>
<keyword evidence="9" id="KW-0573">Peptidoglycan synthesis</keyword>
<feature type="signal peptide" evidence="15">
    <location>
        <begin position="1"/>
        <end position="28"/>
    </location>
</feature>
<keyword evidence="8" id="KW-0133">Cell shape</keyword>
<dbReference type="Gene3D" id="3.40.710.10">
    <property type="entry name" value="DD-peptidase/beta-lactamase superfamily"/>
    <property type="match status" value="1"/>
</dbReference>
<organism evidence="18">
    <name type="scientific">Sporolactobacillus sp. Y61</name>
    <dbReference type="NCBI Taxonomy" id="3160863"/>
    <lineage>
        <taxon>Bacteria</taxon>
        <taxon>Bacillati</taxon>
        <taxon>Bacillota</taxon>
        <taxon>Bacilli</taxon>
        <taxon>Bacillales</taxon>
        <taxon>Sporolactobacillaceae</taxon>
        <taxon>Sporolactobacillus</taxon>
    </lineage>
</organism>
<feature type="domain" description="Peptidase S11 D-Ala-D-Ala carboxypeptidase A C-terminal" evidence="17">
    <location>
        <begin position="271"/>
        <end position="356"/>
    </location>
</feature>
<dbReference type="PANTHER" id="PTHR21581:SF33">
    <property type="entry name" value="D-ALANYL-D-ALANINE CARBOXYPEPTIDASE DACB"/>
    <property type="match status" value="1"/>
</dbReference>
<dbReference type="InterPro" id="IPR012338">
    <property type="entry name" value="Beta-lactam/transpept-like"/>
</dbReference>
<evidence type="ECO:0000256" key="9">
    <source>
        <dbReference type="ARBA" id="ARBA00022984"/>
    </source>
</evidence>
<keyword evidence="6 15" id="KW-0732">Signal</keyword>
<evidence type="ECO:0000256" key="11">
    <source>
        <dbReference type="ARBA" id="ARBA00034000"/>
    </source>
</evidence>
<evidence type="ECO:0000256" key="1">
    <source>
        <dbReference type="ARBA" id="ARBA00004752"/>
    </source>
</evidence>
<evidence type="ECO:0000256" key="7">
    <source>
        <dbReference type="ARBA" id="ARBA00022801"/>
    </source>
</evidence>
<feature type="binding site" evidence="13">
    <location>
        <position position="224"/>
    </location>
    <ligand>
        <name>substrate</name>
    </ligand>
</feature>
<evidence type="ECO:0000256" key="14">
    <source>
        <dbReference type="RuleBase" id="RU004016"/>
    </source>
</evidence>
<keyword evidence="5" id="KW-0645">Protease</keyword>
<feature type="active site" evidence="12">
    <location>
        <position position="117"/>
    </location>
</feature>
<dbReference type="AlphaFoldDB" id="A0AAU8IDM8"/>
<evidence type="ECO:0000256" key="6">
    <source>
        <dbReference type="ARBA" id="ARBA00022729"/>
    </source>
</evidence>
<keyword evidence="10" id="KW-0961">Cell wall biogenesis/degradation</keyword>
<accession>A0AAU8IDM8</accession>